<name>A0A6A6JHA1_WESOR</name>
<gene>
    <name evidence="2" type="ORF">EI97DRAFT_467927</name>
</gene>
<dbReference type="Proteomes" id="UP000800097">
    <property type="component" value="Unassembled WGS sequence"/>
</dbReference>
<sequence>MAGMRIGRSESSALPETSLDGFPLPPLSHQHFMSPALSIKTAGIKRTRSASTDPPLLEAHGQPNATASQVLPATHQNWTHFSAPLMAGKKRPRSVSPNSPRLGQDKQLRQMTLVGNDGIAEATYFIWQSTGPELKKAYTEALRILKWRVRLLAWVRERLEVLNRDLPDETRVQICHEITSFHRDYQNRQTELQVTIEMISNLLGTDVRLKLGALPKELRAMILKELTKQAEPVSWYSPGAIPLAIYNFQAGVLGKELAVEIVIAYYKSNILLIPDSRQLEAFVRPCWEDRCYLGAAGTINHTDFMNHLIVQIQYSQYEAINRDVASLKSEEIGQSLEHLISLRPQRKFRLELQMHAPTKEKIEELMGAITSQYRELVAGGFIVEVTCAKHGSMWYPRNLTEFFNCSTESWRLVVEEHRKTAPELRLEDIDDATERADIAWLKEEIPTKSFQDIAIALLASHGSRWAALTLLEQTQP</sequence>
<dbReference type="OrthoDB" id="10678968at2759"/>
<organism evidence="2 3">
    <name type="scientific">Westerdykella ornata</name>
    <dbReference type="NCBI Taxonomy" id="318751"/>
    <lineage>
        <taxon>Eukaryota</taxon>
        <taxon>Fungi</taxon>
        <taxon>Dikarya</taxon>
        <taxon>Ascomycota</taxon>
        <taxon>Pezizomycotina</taxon>
        <taxon>Dothideomycetes</taxon>
        <taxon>Pleosporomycetidae</taxon>
        <taxon>Pleosporales</taxon>
        <taxon>Sporormiaceae</taxon>
        <taxon>Westerdykella</taxon>
    </lineage>
</organism>
<dbReference type="RefSeq" id="XP_033652877.1">
    <property type="nucleotide sequence ID" value="XM_033801629.1"/>
</dbReference>
<evidence type="ECO:0000256" key="1">
    <source>
        <dbReference type="SAM" id="MobiDB-lite"/>
    </source>
</evidence>
<feature type="region of interest" description="Disordered" evidence="1">
    <location>
        <begin position="1"/>
        <end position="26"/>
    </location>
</feature>
<accession>A0A6A6JHA1</accession>
<evidence type="ECO:0000313" key="2">
    <source>
        <dbReference type="EMBL" id="KAF2275338.1"/>
    </source>
</evidence>
<dbReference type="GeneID" id="54554804"/>
<protein>
    <submittedName>
        <fullName evidence="2">Uncharacterized protein</fullName>
    </submittedName>
</protein>
<reference evidence="2" key="1">
    <citation type="journal article" date="2020" name="Stud. Mycol.">
        <title>101 Dothideomycetes genomes: a test case for predicting lifestyles and emergence of pathogens.</title>
        <authorList>
            <person name="Haridas S."/>
            <person name="Albert R."/>
            <person name="Binder M."/>
            <person name="Bloem J."/>
            <person name="Labutti K."/>
            <person name="Salamov A."/>
            <person name="Andreopoulos B."/>
            <person name="Baker S."/>
            <person name="Barry K."/>
            <person name="Bills G."/>
            <person name="Bluhm B."/>
            <person name="Cannon C."/>
            <person name="Castanera R."/>
            <person name="Culley D."/>
            <person name="Daum C."/>
            <person name="Ezra D."/>
            <person name="Gonzalez J."/>
            <person name="Henrissat B."/>
            <person name="Kuo A."/>
            <person name="Liang C."/>
            <person name="Lipzen A."/>
            <person name="Lutzoni F."/>
            <person name="Magnuson J."/>
            <person name="Mondo S."/>
            <person name="Nolan M."/>
            <person name="Ohm R."/>
            <person name="Pangilinan J."/>
            <person name="Park H.-J."/>
            <person name="Ramirez L."/>
            <person name="Alfaro M."/>
            <person name="Sun H."/>
            <person name="Tritt A."/>
            <person name="Yoshinaga Y."/>
            <person name="Zwiers L.-H."/>
            <person name="Turgeon B."/>
            <person name="Goodwin S."/>
            <person name="Spatafora J."/>
            <person name="Crous P."/>
            <person name="Grigoriev I."/>
        </authorList>
    </citation>
    <scope>NUCLEOTIDE SEQUENCE</scope>
    <source>
        <strain evidence="2">CBS 379.55</strain>
    </source>
</reference>
<dbReference type="AlphaFoldDB" id="A0A6A6JHA1"/>
<keyword evidence="3" id="KW-1185">Reference proteome</keyword>
<proteinExistence type="predicted"/>
<dbReference type="EMBL" id="ML986497">
    <property type="protein sequence ID" value="KAF2275338.1"/>
    <property type="molecule type" value="Genomic_DNA"/>
</dbReference>
<feature type="region of interest" description="Disordered" evidence="1">
    <location>
        <begin position="85"/>
        <end position="106"/>
    </location>
</feature>
<evidence type="ECO:0000313" key="3">
    <source>
        <dbReference type="Proteomes" id="UP000800097"/>
    </source>
</evidence>